<reference evidence="1" key="1">
    <citation type="submission" date="2018-05" db="EMBL/GenBank/DDBJ databases">
        <authorList>
            <person name="Lanie J.A."/>
            <person name="Ng W.-L."/>
            <person name="Kazmierczak K.M."/>
            <person name="Andrzejewski T.M."/>
            <person name="Davidsen T.M."/>
            <person name="Wayne K.J."/>
            <person name="Tettelin H."/>
            <person name="Glass J.I."/>
            <person name="Rusch D."/>
            <person name="Podicherti R."/>
            <person name="Tsui H.-C.T."/>
            <person name="Winkler M.E."/>
        </authorList>
    </citation>
    <scope>NUCLEOTIDE SEQUENCE</scope>
</reference>
<dbReference type="Gene3D" id="3.40.50.11180">
    <property type="match status" value="1"/>
</dbReference>
<name>A0A382W5F8_9ZZZZ</name>
<evidence type="ECO:0000313" key="1">
    <source>
        <dbReference type="EMBL" id="SVD54066.1"/>
    </source>
</evidence>
<dbReference type="Gene3D" id="3.40.50.11140">
    <property type="match status" value="1"/>
</dbReference>
<organism evidence="1">
    <name type="scientific">marine metagenome</name>
    <dbReference type="NCBI Taxonomy" id="408172"/>
    <lineage>
        <taxon>unclassified sequences</taxon>
        <taxon>metagenomes</taxon>
        <taxon>ecological metagenomes</taxon>
    </lineage>
</organism>
<protein>
    <submittedName>
        <fullName evidence="1">Uncharacterized protein</fullName>
    </submittedName>
</protein>
<dbReference type="AlphaFoldDB" id="A0A382W5F8"/>
<accession>A0A382W5F8</accession>
<proteinExistence type="predicted"/>
<feature type="non-terminal residue" evidence="1">
    <location>
        <position position="1"/>
    </location>
</feature>
<dbReference type="EMBL" id="UINC01157207">
    <property type="protein sequence ID" value="SVD54066.1"/>
    <property type="molecule type" value="Genomic_DNA"/>
</dbReference>
<sequence length="279" mass="33275">FDQNIETISEFDRLTQKTTKKIDENILITPSSELLINKKSLNLFRKSFREIFSDYRHSQIYNLFSNSIIPSGGENFLSLFNESLSTIFSYCLNYHIILNNDFKNLLDMRTENINDFFKAREEGGDNFHLPPKNLYLNYKIIQNNFNNFSIVKLYEYNLDKEINFKINKLPNLSSIRKEIDFKFIMKFFKINNKKNIIICSRSNGSLERIKKILFEQLQINFVSINNFDELDDNEKLYITVLIIDESVEYQNYIFLNEKSLFGYNFSTHKSIDQNKEIFF</sequence>
<dbReference type="SUPFAM" id="SSF52540">
    <property type="entry name" value="P-loop containing nucleoside triphosphate hydrolases"/>
    <property type="match status" value="2"/>
</dbReference>
<feature type="non-terminal residue" evidence="1">
    <location>
        <position position="279"/>
    </location>
</feature>
<dbReference type="Gene3D" id="3.30.2060.10">
    <property type="entry name" value="Penicillin-binding protein 1b domain"/>
    <property type="match status" value="1"/>
</dbReference>
<dbReference type="InterPro" id="IPR027417">
    <property type="entry name" value="P-loop_NTPase"/>
</dbReference>
<gene>
    <name evidence="1" type="ORF">METZ01_LOCUS406920</name>
</gene>